<dbReference type="NCBIfam" id="TIGR01141">
    <property type="entry name" value="hisC"/>
    <property type="match status" value="1"/>
</dbReference>
<dbReference type="Gene3D" id="3.40.640.10">
    <property type="entry name" value="Type I PLP-dependent aspartate aminotransferase-like (Major domain)"/>
    <property type="match status" value="1"/>
</dbReference>
<proteinExistence type="inferred from homology"/>
<evidence type="ECO:0000256" key="7">
    <source>
        <dbReference type="ARBA" id="ARBA00022898"/>
    </source>
</evidence>
<dbReference type="UniPathway" id="UPA00031">
    <property type="reaction ID" value="UER00012"/>
</dbReference>
<dbReference type="AlphaFoldDB" id="A0A5A7MMN5"/>
<dbReference type="GO" id="GO:0000105">
    <property type="term" value="P:L-histidine biosynthetic process"/>
    <property type="evidence" value="ECO:0007669"/>
    <property type="project" value="UniProtKB-UniRule"/>
</dbReference>
<dbReference type="GO" id="GO:0004400">
    <property type="term" value="F:histidinol-phosphate transaminase activity"/>
    <property type="evidence" value="ECO:0007669"/>
    <property type="project" value="UniProtKB-UniRule"/>
</dbReference>
<dbReference type="EC" id="2.6.1.9" evidence="9"/>
<dbReference type="EMBL" id="BKCL01000002">
    <property type="protein sequence ID" value="GEQ97262.1"/>
    <property type="molecule type" value="Genomic_DNA"/>
</dbReference>
<keyword evidence="9" id="KW-0028">Amino-acid biosynthesis</keyword>
<comment type="subunit">
    <text evidence="4 9">Homodimer.</text>
</comment>
<accession>A0A5A7MMN5</accession>
<organism evidence="11 12">
    <name type="scientific">Iodidimonas gelatinilytica</name>
    <dbReference type="NCBI Taxonomy" id="1236966"/>
    <lineage>
        <taxon>Bacteria</taxon>
        <taxon>Pseudomonadati</taxon>
        <taxon>Pseudomonadota</taxon>
        <taxon>Alphaproteobacteria</taxon>
        <taxon>Iodidimonadales</taxon>
        <taxon>Iodidimonadaceae</taxon>
        <taxon>Iodidimonas</taxon>
    </lineage>
</organism>
<dbReference type="InterPro" id="IPR004839">
    <property type="entry name" value="Aminotransferase_I/II_large"/>
</dbReference>
<feature type="domain" description="Aminotransferase class I/classII large" evidence="10">
    <location>
        <begin position="28"/>
        <end position="355"/>
    </location>
</feature>
<dbReference type="InterPro" id="IPR050106">
    <property type="entry name" value="HistidinolP_aminotransfase"/>
</dbReference>
<gene>
    <name evidence="11" type="primary">hisC2</name>
    <name evidence="9" type="synonym">hisC</name>
    <name evidence="11" type="ORF">JCM17844_08990</name>
</gene>
<comment type="caution">
    <text evidence="11">The sequence shown here is derived from an EMBL/GenBank/DDBJ whole genome shotgun (WGS) entry which is preliminary data.</text>
</comment>
<dbReference type="InterPro" id="IPR005861">
    <property type="entry name" value="HisP_aminotrans"/>
</dbReference>
<name>A0A5A7MMN5_9PROT</name>
<dbReference type="RefSeq" id="WP_149999784.1">
    <property type="nucleotide sequence ID" value="NZ_BKCL01000002.1"/>
</dbReference>
<dbReference type="CDD" id="cd00609">
    <property type="entry name" value="AAT_like"/>
    <property type="match status" value="1"/>
</dbReference>
<comment type="similarity">
    <text evidence="3 9">Belongs to the class-II pyridoxal-phosphate-dependent aminotransferase family. Histidinol-phosphate aminotransferase subfamily.</text>
</comment>
<protein>
    <recommendedName>
        <fullName evidence="9">Histidinol-phosphate aminotransferase</fullName>
        <ecNumber evidence="9">2.6.1.9</ecNumber>
    </recommendedName>
    <alternativeName>
        <fullName evidence="9">Imidazole acetol-phosphate transaminase</fullName>
    </alternativeName>
</protein>
<dbReference type="HAMAP" id="MF_01023">
    <property type="entry name" value="HisC_aminotrans_2"/>
    <property type="match status" value="1"/>
</dbReference>
<evidence type="ECO:0000256" key="1">
    <source>
        <dbReference type="ARBA" id="ARBA00001933"/>
    </source>
</evidence>
<evidence type="ECO:0000256" key="4">
    <source>
        <dbReference type="ARBA" id="ARBA00011738"/>
    </source>
</evidence>
<evidence type="ECO:0000256" key="3">
    <source>
        <dbReference type="ARBA" id="ARBA00007970"/>
    </source>
</evidence>
<evidence type="ECO:0000313" key="11">
    <source>
        <dbReference type="EMBL" id="GEQ97262.1"/>
    </source>
</evidence>
<evidence type="ECO:0000256" key="5">
    <source>
        <dbReference type="ARBA" id="ARBA00022576"/>
    </source>
</evidence>
<dbReference type="Gene3D" id="3.90.1150.10">
    <property type="entry name" value="Aspartate Aminotransferase, domain 1"/>
    <property type="match status" value="1"/>
</dbReference>
<feature type="modified residue" description="N6-(pyridoxal phosphate)lysine" evidence="9">
    <location>
        <position position="220"/>
    </location>
</feature>
<dbReference type="PANTHER" id="PTHR43643:SF3">
    <property type="entry name" value="HISTIDINOL-PHOSPHATE AMINOTRANSFERASE"/>
    <property type="match status" value="1"/>
</dbReference>
<sequence length="372" mass="40365">MGTPKPNPWIESLAPYVAGRAKAAGVSKVVKLSSNESAVGASPKAVEAMVASALSLHLYPDPDSHDLRTAIGDAHGLDPKQIICGAGSDEILHLVAQAYVKPGDEIIHSRYGFMMYPIVAQSLGATPVAVANKDWAADVDGILAAVTDKTRLVYLDNPNNPTGAYLPKSEVERLIAGLPQTCVLVYDAAYAECVEAQDYTDGADLVAAHGNVLMTRTFSKLYGLAALRIGWGYGQPALLDPMNRIRMPFNANLPAQQAAIAAVRDPDHAEKARVFTIEWRKWLTAQLAALGLDVVPSQTNFVLIRFPQEQGFTAEEANQYLTERGYLLRWLPGQGLADCLRLTIGTEQENHAVIELLRAFMDRQSYPVEDQA</sequence>
<evidence type="ECO:0000313" key="12">
    <source>
        <dbReference type="Proteomes" id="UP000322084"/>
    </source>
</evidence>
<dbReference type="PANTHER" id="PTHR43643">
    <property type="entry name" value="HISTIDINOL-PHOSPHATE AMINOTRANSFERASE 2"/>
    <property type="match status" value="1"/>
</dbReference>
<dbReference type="Proteomes" id="UP000322084">
    <property type="component" value="Unassembled WGS sequence"/>
</dbReference>
<evidence type="ECO:0000256" key="2">
    <source>
        <dbReference type="ARBA" id="ARBA00005011"/>
    </source>
</evidence>
<comment type="cofactor">
    <cofactor evidence="1 9">
        <name>pyridoxal 5'-phosphate</name>
        <dbReference type="ChEBI" id="CHEBI:597326"/>
    </cofactor>
</comment>
<keyword evidence="7 9" id="KW-0663">Pyridoxal phosphate</keyword>
<dbReference type="GO" id="GO:0030170">
    <property type="term" value="F:pyridoxal phosphate binding"/>
    <property type="evidence" value="ECO:0007669"/>
    <property type="project" value="InterPro"/>
</dbReference>
<dbReference type="InterPro" id="IPR015422">
    <property type="entry name" value="PyrdxlP-dep_Trfase_small"/>
</dbReference>
<dbReference type="InterPro" id="IPR015421">
    <property type="entry name" value="PyrdxlP-dep_Trfase_major"/>
</dbReference>
<evidence type="ECO:0000256" key="9">
    <source>
        <dbReference type="HAMAP-Rule" id="MF_01023"/>
    </source>
</evidence>
<evidence type="ECO:0000259" key="10">
    <source>
        <dbReference type="Pfam" id="PF00155"/>
    </source>
</evidence>
<dbReference type="Pfam" id="PF00155">
    <property type="entry name" value="Aminotran_1_2"/>
    <property type="match status" value="1"/>
</dbReference>
<reference evidence="11 12" key="1">
    <citation type="submission" date="2019-09" db="EMBL/GenBank/DDBJ databases">
        <title>NBRP : Genome information of microbial organism related human and environment.</title>
        <authorList>
            <person name="Hattori M."/>
            <person name="Oshima K."/>
            <person name="Inaba H."/>
            <person name="Suda W."/>
            <person name="Sakamoto M."/>
            <person name="Iino T."/>
            <person name="Kitahara M."/>
            <person name="Oshida Y."/>
            <person name="Iida T."/>
            <person name="Kudo T."/>
            <person name="Itoh T."/>
            <person name="Ohkuma M."/>
        </authorList>
    </citation>
    <scope>NUCLEOTIDE SEQUENCE [LARGE SCALE GENOMIC DNA]</scope>
    <source>
        <strain evidence="11 12">Hi-2</strain>
    </source>
</reference>
<evidence type="ECO:0000256" key="8">
    <source>
        <dbReference type="ARBA" id="ARBA00047481"/>
    </source>
</evidence>
<dbReference type="SUPFAM" id="SSF53383">
    <property type="entry name" value="PLP-dependent transferases"/>
    <property type="match status" value="1"/>
</dbReference>
<comment type="catalytic activity">
    <reaction evidence="8 9">
        <text>L-histidinol phosphate + 2-oxoglutarate = 3-(imidazol-4-yl)-2-oxopropyl phosphate + L-glutamate</text>
        <dbReference type="Rhea" id="RHEA:23744"/>
        <dbReference type="ChEBI" id="CHEBI:16810"/>
        <dbReference type="ChEBI" id="CHEBI:29985"/>
        <dbReference type="ChEBI" id="CHEBI:57766"/>
        <dbReference type="ChEBI" id="CHEBI:57980"/>
        <dbReference type="EC" id="2.6.1.9"/>
    </reaction>
</comment>
<comment type="pathway">
    <text evidence="2 9">Amino-acid biosynthesis; L-histidine biosynthesis; L-histidine from 5-phospho-alpha-D-ribose 1-diphosphate: step 7/9.</text>
</comment>
<keyword evidence="5 9" id="KW-0032">Aminotransferase</keyword>
<keyword evidence="9" id="KW-0368">Histidine biosynthesis</keyword>
<dbReference type="InterPro" id="IPR015424">
    <property type="entry name" value="PyrdxlP-dep_Trfase"/>
</dbReference>
<evidence type="ECO:0000256" key="6">
    <source>
        <dbReference type="ARBA" id="ARBA00022679"/>
    </source>
</evidence>
<keyword evidence="6 9" id="KW-0808">Transferase</keyword>